<evidence type="ECO:0000313" key="2">
    <source>
        <dbReference type="Proteomes" id="UP000094426"/>
    </source>
</evidence>
<comment type="caution">
    <text evidence="1">The sequence shown here is derived from an EMBL/GenBank/DDBJ whole genome shotgun (WGS) entry which is preliminary data.</text>
</comment>
<proteinExistence type="predicted"/>
<protein>
    <recommendedName>
        <fullName evidence="3">HTH cro/C1-type domain-containing protein</fullName>
    </recommendedName>
</protein>
<reference evidence="1 2" key="1">
    <citation type="submission" date="2015-11" db="EMBL/GenBank/DDBJ databases">
        <authorList>
            <person name="Zhang Y."/>
            <person name="Guo Z."/>
        </authorList>
    </citation>
    <scope>NUCLEOTIDE SEQUENCE [LARGE SCALE GENOMIC DNA]</scope>
    <source>
        <strain evidence="2">gdw1</strain>
    </source>
</reference>
<dbReference type="AlphaFoldDB" id="A0A1E2SII5"/>
<dbReference type="Proteomes" id="UP000094426">
    <property type="component" value="Unassembled WGS sequence"/>
</dbReference>
<evidence type="ECO:0000313" key="1">
    <source>
        <dbReference type="EMBL" id="ODA89494.1"/>
    </source>
</evidence>
<evidence type="ECO:0008006" key="3">
    <source>
        <dbReference type="Google" id="ProtNLM"/>
    </source>
</evidence>
<name>A0A1E2SII5_LEIXY</name>
<accession>A0A1E2SII5</accession>
<sequence>MNRPAGAFARELSEHLELLVLRAGGDSSGRWLAARTDRGKGYWASIIAGEVAMNTNDIAIAAEVFNVSPYQFVRDARADHALTASDEWNTAAR</sequence>
<dbReference type="EMBL" id="LNZG01000046">
    <property type="protein sequence ID" value="ODA89494.1"/>
    <property type="molecule type" value="Genomic_DNA"/>
</dbReference>
<organism evidence="1 2">
    <name type="scientific">Leifsonia xyli subsp. xyli</name>
    <dbReference type="NCBI Taxonomy" id="59736"/>
    <lineage>
        <taxon>Bacteria</taxon>
        <taxon>Bacillati</taxon>
        <taxon>Actinomycetota</taxon>
        <taxon>Actinomycetes</taxon>
        <taxon>Micrococcales</taxon>
        <taxon>Microbacteriaceae</taxon>
        <taxon>Leifsonia</taxon>
    </lineage>
</organism>
<gene>
    <name evidence="1" type="ORF">ATY41_05230</name>
</gene>